<dbReference type="RefSeq" id="XP_022770505.1">
    <property type="nucleotide sequence ID" value="XM_022914770.1"/>
</dbReference>
<evidence type="ECO:0000256" key="3">
    <source>
        <dbReference type="ARBA" id="ARBA00023054"/>
    </source>
</evidence>
<evidence type="ECO:0000256" key="1">
    <source>
        <dbReference type="ARBA" id="ARBA00004555"/>
    </source>
</evidence>
<comment type="subcellular location">
    <subcellularLocation>
        <location evidence="1">Golgi apparatus</location>
    </subcellularLocation>
</comment>
<feature type="coiled-coil region" evidence="4">
    <location>
        <begin position="72"/>
        <end position="120"/>
    </location>
</feature>
<evidence type="ECO:0000313" key="6">
    <source>
        <dbReference type="Proteomes" id="UP000515121"/>
    </source>
</evidence>
<proteinExistence type="predicted"/>
<feature type="region of interest" description="Disordered" evidence="5">
    <location>
        <begin position="675"/>
        <end position="767"/>
    </location>
</feature>
<keyword evidence="3 4" id="KW-0175">Coiled coil</keyword>
<feature type="coiled-coil region" evidence="4">
    <location>
        <begin position="350"/>
        <end position="391"/>
    </location>
</feature>
<dbReference type="GeneID" id="111313900"/>
<feature type="compositionally biased region" description="Low complexity" evidence="5">
    <location>
        <begin position="717"/>
        <end position="732"/>
    </location>
</feature>
<evidence type="ECO:0000256" key="5">
    <source>
        <dbReference type="SAM" id="MobiDB-lite"/>
    </source>
</evidence>
<feature type="compositionally biased region" description="Polar residues" evidence="5">
    <location>
        <begin position="745"/>
        <end position="759"/>
    </location>
</feature>
<keyword evidence="6" id="KW-1185">Reference proteome</keyword>
<feature type="region of interest" description="Disordered" evidence="5">
    <location>
        <begin position="327"/>
        <end position="348"/>
    </location>
</feature>
<feature type="coiled-coil region" evidence="4">
    <location>
        <begin position="442"/>
        <end position="563"/>
    </location>
</feature>
<keyword evidence="2" id="KW-0333">Golgi apparatus</keyword>
<feature type="compositionally biased region" description="Basic and acidic residues" evidence="5">
    <location>
        <begin position="675"/>
        <end position="691"/>
    </location>
</feature>
<dbReference type="GO" id="GO:0005794">
    <property type="term" value="C:Golgi apparatus"/>
    <property type="evidence" value="ECO:0007669"/>
    <property type="project" value="UniProtKB-SubCell"/>
</dbReference>
<dbReference type="OrthoDB" id="71227at2759"/>
<dbReference type="AlphaFoldDB" id="A0A6P6B0D8"/>
<dbReference type="PANTHER" id="PTHR18921:SF2">
    <property type="entry name" value="THYROID RECEPTOR-INTERACTING PROTEIN 11"/>
    <property type="match status" value="1"/>
</dbReference>
<feature type="compositionally biased region" description="Basic and acidic residues" evidence="5">
    <location>
        <begin position="179"/>
        <end position="188"/>
    </location>
</feature>
<evidence type="ECO:0000256" key="4">
    <source>
        <dbReference type="SAM" id="Coils"/>
    </source>
</evidence>
<organism evidence="6 7">
    <name type="scientific">Durio zibethinus</name>
    <name type="common">Durian</name>
    <dbReference type="NCBI Taxonomy" id="66656"/>
    <lineage>
        <taxon>Eukaryota</taxon>
        <taxon>Viridiplantae</taxon>
        <taxon>Streptophyta</taxon>
        <taxon>Embryophyta</taxon>
        <taxon>Tracheophyta</taxon>
        <taxon>Spermatophyta</taxon>
        <taxon>Magnoliopsida</taxon>
        <taxon>eudicotyledons</taxon>
        <taxon>Gunneridae</taxon>
        <taxon>Pentapetalae</taxon>
        <taxon>rosids</taxon>
        <taxon>malvids</taxon>
        <taxon>Malvales</taxon>
        <taxon>Malvaceae</taxon>
        <taxon>Helicteroideae</taxon>
        <taxon>Durio</taxon>
    </lineage>
</organism>
<feature type="region of interest" description="Disordered" evidence="5">
    <location>
        <begin position="131"/>
        <end position="188"/>
    </location>
</feature>
<name>A0A6P6B0D8_DURZI</name>
<dbReference type="Proteomes" id="UP000515121">
    <property type="component" value="Unplaced"/>
</dbReference>
<accession>A0A6P6B0D8</accession>
<protein>
    <submittedName>
        <fullName evidence="7">Golgin candidate 4-like isoform X1</fullName>
    </submittedName>
</protein>
<feature type="compositionally biased region" description="Polar residues" evidence="5">
    <location>
        <begin position="131"/>
        <end position="178"/>
    </location>
</feature>
<dbReference type="GO" id="GO:0006888">
    <property type="term" value="P:endoplasmic reticulum to Golgi vesicle-mediated transport"/>
    <property type="evidence" value="ECO:0007669"/>
    <property type="project" value="TreeGrafter"/>
</dbReference>
<reference evidence="7" key="1">
    <citation type="submission" date="2025-08" db="UniProtKB">
        <authorList>
            <consortium name="RefSeq"/>
        </authorList>
    </citation>
    <scope>IDENTIFICATION</scope>
    <source>
        <tissue evidence="7">Fruit stalk</tissue>
    </source>
</reference>
<dbReference type="GO" id="GO:0031267">
    <property type="term" value="F:small GTPase binding"/>
    <property type="evidence" value="ECO:0007669"/>
    <property type="project" value="TreeGrafter"/>
</dbReference>
<dbReference type="PANTHER" id="PTHR18921">
    <property type="entry name" value="MYOSIN HEAVY CHAIN - RELATED"/>
    <property type="match status" value="1"/>
</dbReference>
<feature type="compositionally biased region" description="Polar residues" evidence="5">
    <location>
        <begin position="702"/>
        <end position="716"/>
    </location>
</feature>
<sequence length="767" mass="86732">MWSSIANLKENLNKIALDVHDDDDEDLEIYGSVNGDHSPVFNRRNSHRFAHSKPVSPSPVANGMYSPFNSEIERYKAEIKKLQQSEAEIKALSVNYAALLKEKEEQISRLNHENGSLKQNLNVTNAALSAARSESSKVSTNGTNALKGNGDLSPNRQHKSTSLGKNRYAGNQMSNGLTSKHDGKEKELADLREEKSRSLEAVQANHKLQIKQFKMELEKERDKLANVQIRLQEEHKLNQSFQEELKLLKSEKDKSSTELLKIRNELNEKIIEIRRLQMELNRREDESADDTLENLKRVIATLEKENTHLKMEKNELEAALESSRKSLTHKIDSSASETLKVDSPGSFPGKKEMELSLQKLEKDLKEACWERDKALLELTRLKQHLLEKESEESEKMDEDSKIIEELRESNEYRRAQIAHLEKALKLAVANQEEVKMMNNNEIQKSKEIIDDLNKKLANCIRTIDSKNVELLNLQTALGQYYAEIEAKEHLERDLALAREESAKLSGLLKDVDEHTELSKREKEEILAKLLQTERMVAEGKTRVNKLEEDNGKLRRALEQSMTRLNRMSMDSDYLVDRRIVIKLLVTYFQRNHSKEVLDLMVRMLGFSDEDKQRIGVAQHGAAKGVVRGVLGLPGRLVGGILGGSSADVHANMASDNQSIADLWVDFLLKETEEREKRELAEDASRSKESLHGRSPNAAGPSPSVSDQRTTTTASGFSRSSLSPSQNSSPVSSLGNLRQFEHSDSEFSTVPLMSSESSGRLSRLPPKF</sequence>
<gene>
    <name evidence="7" type="primary">LOC111313900</name>
</gene>
<evidence type="ECO:0000313" key="7">
    <source>
        <dbReference type="RefSeq" id="XP_022770505.1"/>
    </source>
</evidence>
<dbReference type="KEGG" id="dzi:111313900"/>
<dbReference type="GO" id="GO:0007030">
    <property type="term" value="P:Golgi organization"/>
    <property type="evidence" value="ECO:0007669"/>
    <property type="project" value="TreeGrafter"/>
</dbReference>
<evidence type="ECO:0000256" key="2">
    <source>
        <dbReference type="ARBA" id="ARBA00023034"/>
    </source>
</evidence>